<dbReference type="InParanoid" id="A2E1F3"/>
<dbReference type="KEGG" id="tva:4771499"/>
<reference evidence="2" key="1">
    <citation type="submission" date="2006-10" db="EMBL/GenBank/DDBJ databases">
        <authorList>
            <person name="Amadeo P."/>
            <person name="Zhao Q."/>
            <person name="Wortman J."/>
            <person name="Fraser-Liggett C."/>
            <person name="Carlton J."/>
        </authorList>
    </citation>
    <scope>NUCLEOTIDE SEQUENCE</scope>
    <source>
        <strain evidence="2">G3</strain>
    </source>
</reference>
<dbReference type="VEuPathDB" id="TrichDB:TVAG_343490"/>
<keyword evidence="3" id="KW-1185">Reference proteome</keyword>
<dbReference type="VEuPathDB" id="TrichDB:TVAGG3_0319960"/>
<accession>A2E1F3</accession>
<sequence>MSQHNGVEDRSLFVEPDQGGKDITNKATRICNFSNRTFAQKSIDFEPFESFKYYPFENIVVEDQNVTQTANNVYHHINDLFTEQRHILDQEIEMLDKSSQKTEDSLERIESNLSKISELLKKKQNKKK</sequence>
<evidence type="ECO:0000256" key="1">
    <source>
        <dbReference type="SAM" id="Coils"/>
    </source>
</evidence>
<reference evidence="2" key="2">
    <citation type="journal article" date="2007" name="Science">
        <title>Draft genome sequence of the sexually transmitted pathogen Trichomonas vaginalis.</title>
        <authorList>
            <person name="Carlton J.M."/>
            <person name="Hirt R.P."/>
            <person name="Silva J.C."/>
            <person name="Delcher A.L."/>
            <person name="Schatz M."/>
            <person name="Zhao Q."/>
            <person name="Wortman J.R."/>
            <person name="Bidwell S.L."/>
            <person name="Alsmark U.C.M."/>
            <person name="Besteiro S."/>
            <person name="Sicheritz-Ponten T."/>
            <person name="Noel C.J."/>
            <person name="Dacks J.B."/>
            <person name="Foster P.G."/>
            <person name="Simillion C."/>
            <person name="Van de Peer Y."/>
            <person name="Miranda-Saavedra D."/>
            <person name="Barton G.J."/>
            <person name="Westrop G.D."/>
            <person name="Mueller S."/>
            <person name="Dessi D."/>
            <person name="Fiori P.L."/>
            <person name="Ren Q."/>
            <person name="Paulsen I."/>
            <person name="Zhang H."/>
            <person name="Bastida-Corcuera F.D."/>
            <person name="Simoes-Barbosa A."/>
            <person name="Brown M.T."/>
            <person name="Hayes R.D."/>
            <person name="Mukherjee M."/>
            <person name="Okumura C.Y."/>
            <person name="Schneider R."/>
            <person name="Smith A.J."/>
            <person name="Vanacova S."/>
            <person name="Villalvazo M."/>
            <person name="Haas B.J."/>
            <person name="Pertea M."/>
            <person name="Feldblyum T.V."/>
            <person name="Utterback T.R."/>
            <person name="Shu C.L."/>
            <person name="Osoegawa K."/>
            <person name="de Jong P.J."/>
            <person name="Hrdy I."/>
            <person name="Horvathova L."/>
            <person name="Zubacova Z."/>
            <person name="Dolezal P."/>
            <person name="Malik S.B."/>
            <person name="Logsdon J.M. Jr."/>
            <person name="Henze K."/>
            <person name="Gupta A."/>
            <person name="Wang C.C."/>
            <person name="Dunne R.L."/>
            <person name="Upcroft J.A."/>
            <person name="Upcroft P."/>
            <person name="White O."/>
            <person name="Salzberg S.L."/>
            <person name="Tang P."/>
            <person name="Chiu C.-H."/>
            <person name="Lee Y.-S."/>
            <person name="Embley T.M."/>
            <person name="Coombs G.H."/>
            <person name="Mottram J.C."/>
            <person name="Tachezy J."/>
            <person name="Fraser-Liggett C.M."/>
            <person name="Johnson P.J."/>
        </authorList>
    </citation>
    <scope>NUCLEOTIDE SEQUENCE [LARGE SCALE GENOMIC DNA]</scope>
    <source>
        <strain evidence="2">G3</strain>
    </source>
</reference>
<proteinExistence type="predicted"/>
<dbReference type="AlphaFoldDB" id="A2E1F3"/>
<dbReference type="SMR" id="A2E1F3"/>
<dbReference type="EMBL" id="DS113284">
    <property type="protein sequence ID" value="EAY13520.1"/>
    <property type="molecule type" value="Genomic_DNA"/>
</dbReference>
<evidence type="ECO:0000313" key="3">
    <source>
        <dbReference type="Proteomes" id="UP000001542"/>
    </source>
</evidence>
<evidence type="ECO:0000313" key="2">
    <source>
        <dbReference type="EMBL" id="EAY13520.1"/>
    </source>
</evidence>
<gene>
    <name evidence="2" type="ORF">TVAG_343490</name>
</gene>
<keyword evidence="1" id="KW-0175">Coiled coil</keyword>
<name>A2E1F3_TRIV3</name>
<protein>
    <submittedName>
        <fullName evidence="2">Uncharacterized protein</fullName>
    </submittedName>
</protein>
<dbReference type="RefSeq" id="XP_001325743.1">
    <property type="nucleotide sequence ID" value="XM_001325708.1"/>
</dbReference>
<organism evidence="2 3">
    <name type="scientific">Trichomonas vaginalis (strain ATCC PRA-98 / G3)</name>
    <dbReference type="NCBI Taxonomy" id="412133"/>
    <lineage>
        <taxon>Eukaryota</taxon>
        <taxon>Metamonada</taxon>
        <taxon>Parabasalia</taxon>
        <taxon>Trichomonadida</taxon>
        <taxon>Trichomonadidae</taxon>
        <taxon>Trichomonas</taxon>
    </lineage>
</organism>
<dbReference type="Proteomes" id="UP000001542">
    <property type="component" value="Unassembled WGS sequence"/>
</dbReference>
<feature type="coiled-coil region" evidence="1">
    <location>
        <begin position="92"/>
        <end position="126"/>
    </location>
</feature>